<dbReference type="InterPro" id="IPR013820">
    <property type="entry name" value="ATP_PRibTrfase_cat"/>
</dbReference>
<dbReference type="NCBIfam" id="TIGR03455">
    <property type="entry name" value="HisG_C-term"/>
    <property type="match status" value="1"/>
</dbReference>
<dbReference type="InterPro" id="IPR015867">
    <property type="entry name" value="N-reg_PII/ATP_PRibTrfase_C"/>
</dbReference>
<evidence type="ECO:0000256" key="2">
    <source>
        <dbReference type="ARBA" id="ARBA00004496"/>
    </source>
</evidence>
<dbReference type="PANTHER" id="PTHR21403">
    <property type="entry name" value="ATP PHOSPHORIBOSYLTRANSFERASE ATP-PRTASE"/>
    <property type="match status" value="1"/>
</dbReference>
<dbReference type="OrthoDB" id="9801867at2"/>
<dbReference type="CDD" id="cd13593">
    <property type="entry name" value="PBP2_HisGL3"/>
    <property type="match status" value="1"/>
</dbReference>
<dbReference type="NCBIfam" id="TIGR00070">
    <property type="entry name" value="hisG"/>
    <property type="match status" value="1"/>
</dbReference>
<feature type="domain" description="Histidine biosynthesis HisG C-terminal" evidence="18">
    <location>
        <begin position="217"/>
        <end position="289"/>
    </location>
</feature>
<dbReference type="Proteomes" id="UP000198870">
    <property type="component" value="Unassembled WGS sequence"/>
</dbReference>
<evidence type="ECO:0000256" key="7">
    <source>
        <dbReference type="ARBA" id="ARBA00022605"/>
    </source>
</evidence>
<evidence type="ECO:0000313" key="19">
    <source>
        <dbReference type="EMBL" id="SCY70067.1"/>
    </source>
</evidence>
<evidence type="ECO:0000256" key="5">
    <source>
        <dbReference type="ARBA" id="ARBA00011946"/>
    </source>
</evidence>
<keyword evidence="8 16" id="KW-0328">Glycosyltransferase</keyword>
<feature type="domain" description="ATP phosphoribosyltransferase catalytic" evidence="17">
    <location>
        <begin position="51"/>
        <end position="212"/>
    </location>
</feature>
<keyword evidence="12 16" id="KW-0067">ATP-binding</keyword>
<reference evidence="19 20" key="1">
    <citation type="submission" date="2016-10" db="EMBL/GenBank/DDBJ databases">
        <authorList>
            <person name="de Groot N.N."/>
        </authorList>
    </citation>
    <scope>NUCLEOTIDE SEQUENCE [LARGE SCALE GENOMIC DNA]</scope>
    <source>
        <strain evidence="19 20">AA1</strain>
    </source>
</reference>
<dbReference type="InterPro" id="IPR020621">
    <property type="entry name" value="ATP-PRT_HisG_long"/>
</dbReference>
<comment type="subcellular location">
    <subcellularLocation>
        <location evidence="2 16">Cytoplasm</location>
    </subcellularLocation>
</comment>
<evidence type="ECO:0000256" key="11">
    <source>
        <dbReference type="ARBA" id="ARBA00022741"/>
    </source>
</evidence>
<keyword evidence="7 16" id="KW-0028">Amino-acid biosynthesis</keyword>
<accession>A0A1G5I205</accession>
<dbReference type="InterPro" id="IPR013115">
    <property type="entry name" value="HisG_C"/>
</dbReference>
<comment type="pathway">
    <text evidence="3 16">Amino-acid biosynthesis; L-histidine biosynthesis; L-histidine from 5-phospho-alpha-D-ribose 1-diphosphate: step 1/9.</text>
</comment>
<evidence type="ECO:0000256" key="6">
    <source>
        <dbReference type="ARBA" id="ARBA00022490"/>
    </source>
</evidence>
<keyword evidence="11 16" id="KW-0547">Nucleotide-binding</keyword>
<evidence type="ECO:0000256" key="9">
    <source>
        <dbReference type="ARBA" id="ARBA00022679"/>
    </source>
</evidence>
<comment type="activity regulation">
    <text evidence="16">Feedback inhibited by histidine.</text>
</comment>
<comment type="catalytic activity">
    <reaction evidence="1 16">
        <text>1-(5-phospho-beta-D-ribosyl)-ATP + diphosphate = 5-phospho-alpha-D-ribose 1-diphosphate + ATP</text>
        <dbReference type="Rhea" id="RHEA:18473"/>
        <dbReference type="ChEBI" id="CHEBI:30616"/>
        <dbReference type="ChEBI" id="CHEBI:33019"/>
        <dbReference type="ChEBI" id="CHEBI:58017"/>
        <dbReference type="ChEBI" id="CHEBI:73183"/>
        <dbReference type="EC" id="2.4.2.17"/>
    </reaction>
</comment>
<comment type="function">
    <text evidence="15 16">Catalyzes the condensation of ATP and 5-phosphoribose 1-diphosphate to form N'-(5'-phosphoribosyl)-ATP (PR-ATP). Has a crucial role in the pathway because the rate of histidine biosynthesis seems to be controlled primarily by regulation of HisG enzymatic activity.</text>
</comment>
<evidence type="ECO:0000256" key="16">
    <source>
        <dbReference type="HAMAP-Rule" id="MF_00079"/>
    </source>
</evidence>
<dbReference type="GO" id="GO:0000105">
    <property type="term" value="P:L-histidine biosynthetic process"/>
    <property type="evidence" value="ECO:0007669"/>
    <property type="project" value="UniProtKB-UniRule"/>
</dbReference>
<keyword evidence="9 16" id="KW-0808">Transferase</keyword>
<keyword evidence="6 16" id="KW-0963">Cytoplasm</keyword>
<evidence type="ECO:0000256" key="3">
    <source>
        <dbReference type="ARBA" id="ARBA00004667"/>
    </source>
</evidence>
<keyword evidence="10 16" id="KW-0479">Metal-binding</keyword>
<dbReference type="FunFam" id="3.40.190.10:FF:000258">
    <property type="entry name" value="ATP phosphoribosyltransferase"/>
    <property type="match status" value="1"/>
</dbReference>
<organism evidence="19 20">
    <name type="scientific">Desulfoluna spongiiphila</name>
    <dbReference type="NCBI Taxonomy" id="419481"/>
    <lineage>
        <taxon>Bacteria</taxon>
        <taxon>Pseudomonadati</taxon>
        <taxon>Thermodesulfobacteriota</taxon>
        <taxon>Desulfobacteria</taxon>
        <taxon>Desulfobacterales</taxon>
        <taxon>Desulfolunaceae</taxon>
        <taxon>Desulfoluna</taxon>
    </lineage>
</organism>
<dbReference type="InterPro" id="IPR001348">
    <property type="entry name" value="ATP_PRibTrfase_HisG"/>
</dbReference>
<dbReference type="Gene3D" id="3.30.70.120">
    <property type="match status" value="1"/>
</dbReference>
<dbReference type="UniPathway" id="UPA00031">
    <property type="reaction ID" value="UER00006"/>
</dbReference>
<dbReference type="PANTHER" id="PTHR21403:SF10">
    <property type="entry name" value="ATP PHOSPHORIBOSYLTRANSFERASE"/>
    <property type="match status" value="1"/>
</dbReference>
<dbReference type="GO" id="GO:0000287">
    <property type="term" value="F:magnesium ion binding"/>
    <property type="evidence" value="ECO:0007669"/>
    <property type="project" value="UniProtKB-UniRule"/>
</dbReference>
<dbReference type="EMBL" id="FMUX01000017">
    <property type="protein sequence ID" value="SCY70067.1"/>
    <property type="molecule type" value="Genomic_DNA"/>
</dbReference>
<comment type="similarity">
    <text evidence="4 16">Belongs to the ATP phosphoribosyltransferase family. Long subfamily.</text>
</comment>
<evidence type="ECO:0000259" key="17">
    <source>
        <dbReference type="Pfam" id="PF01634"/>
    </source>
</evidence>
<evidence type="ECO:0000256" key="13">
    <source>
        <dbReference type="ARBA" id="ARBA00022842"/>
    </source>
</evidence>
<evidence type="ECO:0000256" key="1">
    <source>
        <dbReference type="ARBA" id="ARBA00000915"/>
    </source>
</evidence>
<proteinExistence type="inferred from homology"/>
<keyword evidence="13 16" id="KW-0460">Magnesium</keyword>
<dbReference type="RefSeq" id="WP_092213187.1">
    <property type="nucleotide sequence ID" value="NZ_FMUX01000017.1"/>
</dbReference>
<dbReference type="GO" id="GO:0005737">
    <property type="term" value="C:cytoplasm"/>
    <property type="evidence" value="ECO:0007669"/>
    <property type="project" value="UniProtKB-SubCell"/>
</dbReference>
<evidence type="ECO:0000256" key="12">
    <source>
        <dbReference type="ARBA" id="ARBA00022840"/>
    </source>
</evidence>
<dbReference type="STRING" id="419481.SAMN05216233_11733"/>
<sequence length="293" mass="31839">MNEQLKLGLPKGSLQEATLALFKKAGWNVSVSGRSYFPGIDDDTITCALCRAQEMAINVENGTLDVGLTGRDWIGEYQSDVHVVTDLVYSKVSAKPARWVVAVAYDSPVKTLEDLQGKTVSTELVGVTKRFFAERGIDVKVKFSWGATEAKVVSGLADAIVEITETESTIKAHGLRVIHELMQTNTQLIANRDAWADPAKREKIEEMAMLLKGALVAGQLVGLKLNVSKANVEKVVGLLPSLHAPTVAHLYQSDWLSVETVVDSGAVRDLIPCLLKEGAEGIIEYPLNKVINK</sequence>
<evidence type="ECO:0000313" key="20">
    <source>
        <dbReference type="Proteomes" id="UP000198870"/>
    </source>
</evidence>
<dbReference type="GO" id="GO:0005524">
    <property type="term" value="F:ATP binding"/>
    <property type="evidence" value="ECO:0007669"/>
    <property type="project" value="UniProtKB-KW"/>
</dbReference>
<dbReference type="InterPro" id="IPR011322">
    <property type="entry name" value="N-reg_PII-like_a/b"/>
</dbReference>
<evidence type="ECO:0000256" key="15">
    <source>
        <dbReference type="ARBA" id="ARBA00024861"/>
    </source>
</evidence>
<evidence type="ECO:0000256" key="14">
    <source>
        <dbReference type="ARBA" id="ARBA00023102"/>
    </source>
</evidence>
<evidence type="ECO:0000259" key="18">
    <source>
        <dbReference type="Pfam" id="PF08029"/>
    </source>
</evidence>
<dbReference type="GO" id="GO:0003879">
    <property type="term" value="F:ATP phosphoribosyltransferase activity"/>
    <property type="evidence" value="ECO:0007669"/>
    <property type="project" value="UniProtKB-UniRule"/>
</dbReference>
<dbReference type="Pfam" id="PF01634">
    <property type="entry name" value="HisG"/>
    <property type="match status" value="1"/>
</dbReference>
<gene>
    <name evidence="16" type="primary">hisG</name>
    <name evidence="19" type="ORF">SAMN05216233_11733</name>
</gene>
<dbReference type="SUPFAM" id="SSF54913">
    <property type="entry name" value="GlnB-like"/>
    <property type="match status" value="1"/>
</dbReference>
<comment type="cofactor">
    <cofactor evidence="16">
        <name>Mg(2+)</name>
        <dbReference type="ChEBI" id="CHEBI:18420"/>
    </cofactor>
</comment>
<dbReference type="Pfam" id="PF08029">
    <property type="entry name" value="HisG_C"/>
    <property type="match status" value="1"/>
</dbReference>
<evidence type="ECO:0000256" key="4">
    <source>
        <dbReference type="ARBA" id="ARBA00007955"/>
    </source>
</evidence>
<dbReference type="SUPFAM" id="SSF53850">
    <property type="entry name" value="Periplasmic binding protein-like II"/>
    <property type="match status" value="1"/>
</dbReference>
<keyword evidence="20" id="KW-1185">Reference proteome</keyword>
<name>A0A1G5I205_9BACT</name>
<dbReference type="AlphaFoldDB" id="A0A1G5I205"/>
<keyword evidence="14 16" id="KW-0368">Histidine biosynthesis</keyword>
<dbReference type="HAMAP" id="MF_00079">
    <property type="entry name" value="HisG_Long"/>
    <property type="match status" value="1"/>
</dbReference>
<dbReference type="Gene3D" id="3.40.190.10">
    <property type="entry name" value="Periplasmic binding protein-like II"/>
    <property type="match status" value="2"/>
</dbReference>
<protein>
    <recommendedName>
        <fullName evidence="5 16">ATP phosphoribosyltransferase</fullName>
        <shortName evidence="16">ATP-PRT</shortName>
        <shortName evidence="16">ATP-PRTase</shortName>
        <ecNumber evidence="5 16">2.4.2.17</ecNumber>
    </recommendedName>
</protein>
<evidence type="ECO:0000256" key="8">
    <source>
        <dbReference type="ARBA" id="ARBA00022676"/>
    </source>
</evidence>
<dbReference type="EC" id="2.4.2.17" evidence="5 16"/>
<evidence type="ECO:0000256" key="10">
    <source>
        <dbReference type="ARBA" id="ARBA00022723"/>
    </source>
</evidence>